<sequence length="363" mass="38078">MVPEYSNPQGRELSVGVIGASGWADVAHLPALTKTPGLRLGAVATSRSESAKQTAEKWGIDRWYTDAADLASDPEVDLITVSVKAPLHRAVIEQIVSAHKPVLCEWPMGVSTAEAIQLAKVFAENHITAFVGLQAAANPVLTQTGRLIAEGRIGTVLSVTARASRASKEPVPASSAYTLDVRSGAGTLEILGGHTLSALFTALGSMPDSLASATGTAKLVHRSHVSADGGLIEATSPDVISGHLNIHPGLATVSFTDGDIDPGTEITIVGSAGRVTLRTIAEDELRLRQPQMADWSAQVTTKAGVETFTAPPTELPLAARNPSYLYRAIRDDITCGTALVPRADSAVTFHKILDKFGVTEQVT</sequence>
<dbReference type="eggNOG" id="COG0673">
    <property type="taxonomic scope" value="Bacteria"/>
</dbReference>
<dbReference type="Pfam" id="PF22685">
    <property type="entry name" value="Gal80p_C-like"/>
    <property type="match status" value="1"/>
</dbReference>
<dbReference type="PANTHER" id="PTHR43818">
    <property type="entry name" value="BCDNA.GH03377"/>
    <property type="match status" value="1"/>
</dbReference>
<name>H0QX96_9ACTN</name>
<evidence type="ECO:0000313" key="4">
    <source>
        <dbReference type="EMBL" id="GAB17447.1"/>
    </source>
</evidence>
<dbReference type="InterPro" id="IPR036291">
    <property type="entry name" value="NAD(P)-bd_dom_sf"/>
</dbReference>
<gene>
    <name evidence="4" type="ORF">GOEFS_033_00090</name>
</gene>
<dbReference type="GO" id="GO:0016491">
    <property type="term" value="F:oxidoreductase activity"/>
    <property type="evidence" value="ECO:0007669"/>
    <property type="project" value="UniProtKB-KW"/>
</dbReference>
<comment type="caution">
    <text evidence="4">The sequence shown here is derived from an EMBL/GenBank/DDBJ whole genome shotgun (WGS) entry which is preliminary data.</text>
</comment>
<protein>
    <submittedName>
        <fullName evidence="4">Uncharacterized protein</fullName>
    </submittedName>
</protein>
<dbReference type="Pfam" id="PF01408">
    <property type="entry name" value="GFO_IDH_MocA"/>
    <property type="match status" value="1"/>
</dbReference>
<feature type="domain" description="Gal80p-like C-terminal" evidence="3">
    <location>
        <begin position="139"/>
        <end position="277"/>
    </location>
</feature>
<accession>H0QX96</accession>
<dbReference type="InterPro" id="IPR050463">
    <property type="entry name" value="Gfo/Idh/MocA_oxidrdct_glycsds"/>
</dbReference>
<dbReference type="SUPFAM" id="SSF55347">
    <property type="entry name" value="Glyceraldehyde-3-phosphate dehydrogenase-like, C-terminal domain"/>
    <property type="match status" value="1"/>
</dbReference>
<dbReference type="PANTHER" id="PTHR43818:SF11">
    <property type="entry name" value="BCDNA.GH03377"/>
    <property type="match status" value="1"/>
</dbReference>
<dbReference type="AlphaFoldDB" id="H0QX96"/>
<proteinExistence type="predicted"/>
<evidence type="ECO:0000256" key="1">
    <source>
        <dbReference type="ARBA" id="ARBA00023002"/>
    </source>
</evidence>
<dbReference type="EMBL" id="BAEH01000033">
    <property type="protein sequence ID" value="GAB17447.1"/>
    <property type="molecule type" value="Genomic_DNA"/>
</dbReference>
<dbReference type="Gene3D" id="3.30.360.10">
    <property type="entry name" value="Dihydrodipicolinate Reductase, domain 2"/>
    <property type="match status" value="1"/>
</dbReference>
<dbReference type="STRING" id="1077974.GOEFS_033_00090"/>
<evidence type="ECO:0000313" key="5">
    <source>
        <dbReference type="Proteomes" id="UP000035034"/>
    </source>
</evidence>
<dbReference type="SUPFAM" id="SSF51735">
    <property type="entry name" value="NAD(P)-binding Rossmann-fold domains"/>
    <property type="match status" value="1"/>
</dbReference>
<organism evidence="4 5">
    <name type="scientific">Gordonia effusa NBRC 100432</name>
    <dbReference type="NCBI Taxonomy" id="1077974"/>
    <lineage>
        <taxon>Bacteria</taxon>
        <taxon>Bacillati</taxon>
        <taxon>Actinomycetota</taxon>
        <taxon>Actinomycetes</taxon>
        <taxon>Mycobacteriales</taxon>
        <taxon>Gordoniaceae</taxon>
        <taxon>Gordonia</taxon>
    </lineage>
</organism>
<dbReference type="RefSeq" id="WP_007316785.1">
    <property type="nucleotide sequence ID" value="NZ_BAEH01000033.1"/>
</dbReference>
<keyword evidence="1" id="KW-0560">Oxidoreductase</keyword>
<reference evidence="4 5" key="1">
    <citation type="submission" date="2011-12" db="EMBL/GenBank/DDBJ databases">
        <title>Whole genome shotgun sequence of Gordonia effusa NBRC 100432.</title>
        <authorList>
            <person name="Yoshida I."/>
            <person name="Takarada H."/>
            <person name="Hosoyama A."/>
            <person name="Tsuchikane K."/>
            <person name="Katsumata H."/>
            <person name="Yamazaki S."/>
            <person name="Fujita N."/>
        </authorList>
    </citation>
    <scope>NUCLEOTIDE SEQUENCE [LARGE SCALE GENOMIC DNA]</scope>
    <source>
        <strain evidence="4 5">NBRC 100432</strain>
    </source>
</reference>
<evidence type="ECO:0000259" key="3">
    <source>
        <dbReference type="Pfam" id="PF22685"/>
    </source>
</evidence>
<feature type="domain" description="Gfo/Idh/MocA-like oxidoreductase N-terminal" evidence="2">
    <location>
        <begin position="14"/>
        <end position="132"/>
    </location>
</feature>
<dbReference type="InterPro" id="IPR000683">
    <property type="entry name" value="Gfo/Idh/MocA-like_OxRdtase_N"/>
</dbReference>
<dbReference type="OrthoDB" id="9815825at2"/>
<dbReference type="InterPro" id="IPR055080">
    <property type="entry name" value="Gal80p-like_C"/>
</dbReference>
<dbReference type="Proteomes" id="UP000035034">
    <property type="component" value="Unassembled WGS sequence"/>
</dbReference>
<dbReference type="GO" id="GO:0000166">
    <property type="term" value="F:nucleotide binding"/>
    <property type="evidence" value="ECO:0007669"/>
    <property type="project" value="InterPro"/>
</dbReference>
<evidence type="ECO:0000259" key="2">
    <source>
        <dbReference type="Pfam" id="PF01408"/>
    </source>
</evidence>
<keyword evidence="5" id="KW-1185">Reference proteome</keyword>
<dbReference type="Gene3D" id="3.40.50.720">
    <property type="entry name" value="NAD(P)-binding Rossmann-like Domain"/>
    <property type="match status" value="1"/>
</dbReference>